<feature type="transmembrane region" description="Helical" evidence="2">
    <location>
        <begin position="59"/>
        <end position="79"/>
    </location>
</feature>
<dbReference type="InterPro" id="IPR045325">
    <property type="entry name" value="TMEM70/TMEM186/TMEM223"/>
</dbReference>
<keyword evidence="2" id="KW-0472">Membrane</keyword>
<dbReference type="EMBL" id="LR900245">
    <property type="protein sequence ID" value="CAD7244856.1"/>
    <property type="molecule type" value="Genomic_DNA"/>
</dbReference>
<gene>
    <name evidence="3" type="ORF">DSTB1V02_LOCUS4742</name>
</gene>
<dbReference type="AlphaFoldDB" id="A0A7R8XCU7"/>
<accession>A0A7R8XCU7</accession>
<dbReference type="PANTHER" id="PTHR13281:SF0">
    <property type="entry name" value="TRANSMEMBRANE PROTEIN 70, MITOCHONDRIAL"/>
    <property type="match status" value="1"/>
</dbReference>
<evidence type="ECO:0008006" key="5">
    <source>
        <dbReference type="Google" id="ProtNLM"/>
    </source>
</evidence>
<dbReference type="GO" id="GO:0033615">
    <property type="term" value="P:mitochondrial proton-transporting ATP synthase complex assembly"/>
    <property type="evidence" value="ECO:0007669"/>
    <property type="project" value="TreeGrafter"/>
</dbReference>
<dbReference type="InterPro" id="IPR009724">
    <property type="entry name" value="TMEM70"/>
</dbReference>
<evidence type="ECO:0000256" key="2">
    <source>
        <dbReference type="SAM" id="Phobius"/>
    </source>
</evidence>
<evidence type="ECO:0000313" key="3">
    <source>
        <dbReference type="EMBL" id="CAD7244856.1"/>
    </source>
</evidence>
<dbReference type="GO" id="GO:0031966">
    <property type="term" value="C:mitochondrial membrane"/>
    <property type="evidence" value="ECO:0007669"/>
    <property type="project" value="TreeGrafter"/>
</dbReference>
<feature type="transmembrane region" description="Helical" evidence="2">
    <location>
        <begin position="85"/>
        <end position="108"/>
    </location>
</feature>
<dbReference type="PANTHER" id="PTHR13281">
    <property type="entry name" value="TRANSMEMBRANE PROTEIN 70, MITOCHONDRIAL"/>
    <property type="match status" value="1"/>
</dbReference>
<evidence type="ECO:0000313" key="4">
    <source>
        <dbReference type="Proteomes" id="UP000677054"/>
    </source>
</evidence>
<comment type="similarity">
    <text evidence="1">Belongs to the TMEM70 family.</text>
</comment>
<keyword evidence="2" id="KW-1133">Transmembrane helix</keyword>
<evidence type="ECO:0000256" key="1">
    <source>
        <dbReference type="ARBA" id="ARBA00005280"/>
    </source>
</evidence>
<keyword evidence="4" id="KW-1185">Reference proteome</keyword>
<proteinExistence type="inferred from homology"/>
<name>A0A7R8XCU7_9CRUS</name>
<protein>
    <recommendedName>
        <fullName evidence="5">Transmembrane protein 70</fullName>
    </recommendedName>
</protein>
<dbReference type="Pfam" id="PF06979">
    <property type="entry name" value="TMEM70"/>
    <property type="match status" value="1"/>
</dbReference>
<dbReference type="Proteomes" id="UP000677054">
    <property type="component" value="Unassembled WGS sequence"/>
</dbReference>
<reference evidence="3" key="1">
    <citation type="submission" date="2020-11" db="EMBL/GenBank/DDBJ databases">
        <authorList>
            <person name="Tran Van P."/>
        </authorList>
    </citation>
    <scope>NUCLEOTIDE SEQUENCE</scope>
</reference>
<keyword evidence="2" id="KW-0812">Transmembrane</keyword>
<sequence length="204" mass="22448">MLNSTVLCSRCLCVFRTGRIDRTLTFPSPRTVVTSGASQPGSTVIYEGPLNRQIRAIKLFSLSTSALGLLFQPVLLVKLAGTSLWLQAVAGGSVLALALVTPVLLHFITGKYALRIEHHSDTDRFSVYTYSLLARLKRLDFDAGEVHVPDLPGMFTSFHVKGVPVFADPRYFSDKAAYVRIMGLDKPVDFKLGRPPAQKSHEKT</sequence>
<dbReference type="EMBL" id="CAJPEV010000728">
    <property type="protein sequence ID" value="CAG0887952.1"/>
    <property type="molecule type" value="Genomic_DNA"/>
</dbReference>
<organism evidence="3">
    <name type="scientific">Darwinula stevensoni</name>
    <dbReference type="NCBI Taxonomy" id="69355"/>
    <lineage>
        <taxon>Eukaryota</taxon>
        <taxon>Metazoa</taxon>
        <taxon>Ecdysozoa</taxon>
        <taxon>Arthropoda</taxon>
        <taxon>Crustacea</taxon>
        <taxon>Oligostraca</taxon>
        <taxon>Ostracoda</taxon>
        <taxon>Podocopa</taxon>
        <taxon>Podocopida</taxon>
        <taxon>Darwinulocopina</taxon>
        <taxon>Darwinuloidea</taxon>
        <taxon>Darwinulidae</taxon>
        <taxon>Darwinula</taxon>
    </lineage>
</organism>
<dbReference type="OrthoDB" id="156886at2759"/>